<reference evidence="1 2" key="1">
    <citation type="journal article" date="2012" name="Proc. Natl. Acad. Sci. U.S.A.">
        <title>Genome streamlining and chemical defense in a coral reef symbiosis.</title>
        <authorList>
            <person name="Kwan J.C."/>
            <person name="Donia M.S."/>
            <person name="Han A.W."/>
            <person name="Hirose E."/>
            <person name="Haygood M.G."/>
            <person name="Schmidt E.W."/>
        </authorList>
    </citation>
    <scope>NUCLEOTIDE SEQUENCE [LARGE SCALE GENOMIC DNA]</scope>
    <source>
        <strain evidence="1 2">L2</strain>
    </source>
</reference>
<dbReference type="KEGG" id="thal:A1OE_7"/>
<evidence type="ECO:0000313" key="2">
    <source>
        <dbReference type="Proteomes" id="UP000010077"/>
    </source>
</evidence>
<dbReference type="EMBL" id="CP003539">
    <property type="protein sequence ID" value="AFX98222.1"/>
    <property type="molecule type" value="Genomic_DNA"/>
</dbReference>
<keyword evidence="2" id="KW-1185">Reference proteome</keyword>
<proteinExistence type="predicted"/>
<organism evidence="1 2">
    <name type="scientific">Candidatus Endolissoclinum faulkneri L2</name>
    <dbReference type="NCBI Taxonomy" id="1193729"/>
    <lineage>
        <taxon>Bacteria</taxon>
        <taxon>Pseudomonadati</taxon>
        <taxon>Pseudomonadota</taxon>
        <taxon>Alphaproteobacteria</taxon>
        <taxon>Rhodospirillales</taxon>
        <taxon>Rhodospirillaceae</taxon>
        <taxon>Candidatus Endolissoclinum</taxon>
    </lineage>
</organism>
<accession>K7YL64</accession>
<dbReference type="HOGENOM" id="CLU_3248731_0_0_5"/>
<evidence type="ECO:0000313" key="1">
    <source>
        <dbReference type="EMBL" id="AFX98222.1"/>
    </source>
</evidence>
<dbReference type="Proteomes" id="UP000010077">
    <property type="component" value="Chromosome"/>
</dbReference>
<gene>
    <name evidence="1" type="ORF">A1OE_7</name>
</gene>
<protein>
    <submittedName>
        <fullName evidence="1">Uncharacterized protein</fullName>
    </submittedName>
</protein>
<name>K7YL64_9PROT</name>
<sequence>MRLLYTRYMLLVVKKKTINTHVKVIKKNKHTILYLYFDNFQS</sequence>
<dbReference type="AlphaFoldDB" id="K7YL64"/>